<organism evidence="2 3">
    <name type="scientific">Canavalia gladiata</name>
    <name type="common">Sword bean</name>
    <name type="synonym">Dolichos gladiatus</name>
    <dbReference type="NCBI Taxonomy" id="3824"/>
    <lineage>
        <taxon>Eukaryota</taxon>
        <taxon>Viridiplantae</taxon>
        <taxon>Streptophyta</taxon>
        <taxon>Embryophyta</taxon>
        <taxon>Tracheophyta</taxon>
        <taxon>Spermatophyta</taxon>
        <taxon>Magnoliopsida</taxon>
        <taxon>eudicotyledons</taxon>
        <taxon>Gunneridae</taxon>
        <taxon>Pentapetalae</taxon>
        <taxon>rosids</taxon>
        <taxon>fabids</taxon>
        <taxon>Fabales</taxon>
        <taxon>Fabaceae</taxon>
        <taxon>Papilionoideae</taxon>
        <taxon>50 kb inversion clade</taxon>
        <taxon>NPAAA clade</taxon>
        <taxon>indigoferoid/millettioid clade</taxon>
        <taxon>Phaseoleae</taxon>
        <taxon>Canavalia</taxon>
    </lineage>
</organism>
<accession>A0AAN9Q7P3</accession>
<proteinExistence type="predicted"/>
<reference evidence="2 3" key="1">
    <citation type="submission" date="2024-01" db="EMBL/GenBank/DDBJ databases">
        <title>The genomes of 5 underutilized Papilionoideae crops provide insights into root nodulation and disease resistanc.</title>
        <authorList>
            <person name="Jiang F."/>
        </authorList>
    </citation>
    <scope>NUCLEOTIDE SEQUENCE [LARGE SCALE GENOMIC DNA]</scope>
    <source>
        <strain evidence="2">LVBAO_FW01</strain>
        <tissue evidence="2">Leaves</tissue>
    </source>
</reference>
<name>A0AAN9Q7P3_CANGL</name>
<dbReference type="EMBL" id="JAYMYQ010000005">
    <property type="protein sequence ID" value="KAK7327965.1"/>
    <property type="molecule type" value="Genomic_DNA"/>
</dbReference>
<gene>
    <name evidence="2" type="ORF">VNO77_22059</name>
</gene>
<evidence type="ECO:0000313" key="2">
    <source>
        <dbReference type="EMBL" id="KAK7327965.1"/>
    </source>
</evidence>
<dbReference type="AlphaFoldDB" id="A0AAN9Q7P3"/>
<dbReference type="Proteomes" id="UP001367508">
    <property type="component" value="Unassembled WGS sequence"/>
</dbReference>
<protein>
    <submittedName>
        <fullName evidence="2">Uncharacterized protein</fullName>
    </submittedName>
</protein>
<comment type="caution">
    <text evidence="2">The sequence shown here is derived from an EMBL/GenBank/DDBJ whole genome shotgun (WGS) entry which is preliminary data.</text>
</comment>
<evidence type="ECO:0000256" key="1">
    <source>
        <dbReference type="SAM" id="MobiDB-lite"/>
    </source>
</evidence>
<feature type="region of interest" description="Disordered" evidence="1">
    <location>
        <begin position="1"/>
        <end position="34"/>
    </location>
</feature>
<keyword evidence="3" id="KW-1185">Reference proteome</keyword>
<evidence type="ECO:0000313" key="3">
    <source>
        <dbReference type="Proteomes" id="UP001367508"/>
    </source>
</evidence>
<sequence length="88" mass="9880">MTNSPSQIRKPLNPSLTPLAKSNPKKKDLTTKSASRACLDAEKTKEKKRSYFFPEVLKGLFGSELSVRAEVVEILFYIYEGEKKSSVV</sequence>